<organism evidence="1">
    <name type="scientific">Cyprideis torosa</name>
    <dbReference type="NCBI Taxonomy" id="163714"/>
    <lineage>
        <taxon>Eukaryota</taxon>
        <taxon>Metazoa</taxon>
        <taxon>Ecdysozoa</taxon>
        <taxon>Arthropoda</taxon>
        <taxon>Crustacea</taxon>
        <taxon>Oligostraca</taxon>
        <taxon>Ostracoda</taxon>
        <taxon>Podocopa</taxon>
        <taxon>Podocopida</taxon>
        <taxon>Cytherocopina</taxon>
        <taxon>Cytheroidea</taxon>
        <taxon>Cytherideidae</taxon>
        <taxon>Cyprideis</taxon>
    </lineage>
</organism>
<reference evidence="1" key="1">
    <citation type="submission" date="2020-11" db="EMBL/GenBank/DDBJ databases">
        <authorList>
            <person name="Tran Van P."/>
        </authorList>
    </citation>
    <scope>NUCLEOTIDE SEQUENCE</scope>
</reference>
<dbReference type="EMBL" id="OB686567">
    <property type="protein sequence ID" value="CAD7237299.1"/>
    <property type="molecule type" value="Genomic_DNA"/>
</dbReference>
<sequence>MRLTVPRTTALRDGSGQSNLGKVLSLIPRKLFILAVEYGIAAFSRHKNPSGQSNPAGGGFDGISHRIGIFVPLLRSIHSTEN</sequence>
<gene>
    <name evidence="1" type="ORF">CTOB1V02_LOCUS15114</name>
</gene>
<proteinExistence type="predicted"/>
<accession>A0A7R8WZN9</accession>
<name>A0A7R8WZN9_9CRUS</name>
<evidence type="ECO:0000313" key="1">
    <source>
        <dbReference type="EMBL" id="CAD7237299.1"/>
    </source>
</evidence>
<protein>
    <submittedName>
        <fullName evidence="1">Uncharacterized protein</fullName>
    </submittedName>
</protein>
<dbReference type="AlphaFoldDB" id="A0A7R8WZN9"/>